<dbReference type="PANTHER" id="PTHR12271">
    <property type="entry name" value="POLY A POLYMERASE CID PAP -RELATED"/>
    <property type="match status" value="1"/>
</dbReference>
<dbReference type="SUPFAM" id="SSF81631">
    <property type="entry name" value="PAP/OAS1 substrate-binding domain"/>
    <property type="match status" value="1"/>
</dbReference>
<protein>
    <submittedName>
        <fullName evidence="3 4">Polymerase nucleotidyl transferase domain-containing protein</fullName>
    </submittedName>
</protein>
<dbReference type="GO" id="GO:0031123">
    <property type="term" value="P:RNA 3'-end processing"/>
    <property type="evidence" value="ECO:0007669"/>
    <property type="project" value="TreeGrafter"/>
</dbReference>
<evidence type="ECO:0000313" key="2">
    <source>
        <dbReference type="Proteomes" id="UP000887575"/>
    </source>
</evidence>
<dbReference type="Gene3D" id="1.10.1410.10">
    <property type="match status" value="1"/>
</dbReference>
<dbReference type="Pfam" id="PF22600">
    <property type="entry name" value="MTPAP-like_central"/>
    <property type="match status" value="1"/>
</dbReference>
<sequence length="357" mass="41038">MPLKQPASIQIADKIISTTTHPFRSKCGELLPFLRTEFPRQLHDFEKRFYKKEYRVDLQLLQKRRSLMSQVCAALTHQELKAVPCGSIASGLMTSNSDLDAVVIPFDEKRFFDRYEKDLNFKRKQLARCHRKLLNSNLVRGSFTEFIPWARVPIVRMVLKTGDHLDVQFHDARILKSTNFIRVANNLDHRLFMLRIHLFKTLTENGLLASQEGRFSSFHVTSLLIHFLQVPFFDCAVYPPLLSTFPDLQPGINWKTIAYDVATNRLYQGAESFEKSMDSLGALYVRLIDYFSGINFHEDALDISNGSVVKKDTISDQVELRDAYFPETSTCRVQSGASLLSNFFATQRERIEAGKLT</sequence>
<keyword evidence="2" id="KW-1185">Reference proteome</keyword>
<dbReference type="InterPro" id="IPR043519">
    <property type="entry name" value="NT_sf"/>
</dbReference>
<evidence type="ECO:0000313" key="4">
    <source>
        <dbReference type="WBParaSite" id="MBELARI_LOCUS18732"/>
    </source>
</evidence>
<evidence type="ECO:0000313" key="3">
    <source>
        <dbReference type="WBParaSite" id="MBELARI_LOCUS18669"/>
    </source>
</evidence>
<dbReference type="PANTHER" id="PTHR12271:SF40">
    <property type="entry name" value="POLY(A) RNA POLYMERASE GLD2"/>
    <property type="match status" value="1"/>
</dbReference>
<dbReference type="GO" id="GO:1990817">
    <property type="term" value="F:poly(A) RNA polymerase activity"/>
    <property type="evidence" value="ECO:0007669"/>
    <property type="project" value="TreeGrafter"/>
</dbReference>
<feature type="domain" description="Poly(A) RNA polymerase mitochondrial-like central palm" evidence="1">
    <location>
        <begin position="62"/>
        <end position="167"/>
    </location>
</feature>
<dbReference type="AlphaFoldDB" id="A0AAF3EX08"/>
<dbReference type="SUPFAM" id="SSF81301">
    <property type="entry name" value="Nucleotidyltransferase"/>
    <property type="match status" value="1"/>
</dbReference>
<dbReference type="WBParaSite" id="MBELARI_LOCUS18669">
    <property type="protein sequence ID" value="MBELARI_LOCUS18669"/>
    <property type="gene ID" value="MBELARI_LOCUS18669"/>
</dbReference>
<dbReference type="Proteomes" id="UP000887575">
    <property type="component" value="Unassembled WGS sequence"/>
</dbReference>
<accession>A0AAF3EX08</accession>
<dbReference type="WBParaSite" id="MBELARI_LOCUS18732">
    <property type="protein sequence ID" value="MBELARI_LOCUS18732"/>
    <property type="gene ID" value="MBELARI_LOCUS18732"/>
</dbReference>
<proteinExistence type="predicted"/>
<organism evidence="2 4">
    <name type="scientific">Mesorhabditis belari</name>
    <dbReference type="NCBI Taxonomy" id="2138241"/>
    <lineage>
        <taxon>Eukaryota</taxon>
        <taxon>Metazoa</taxon>
        <taxon>Ecdysozoa</taxon>
        <taxon>Nematoda</taxon>
        <taxon>Chromadorea</taxon>
        <taxon>Rhabditida</taxon>
        <taxon>Rhabditina</taxon>
        <taxon>Rhabditomorpha</taxon>
        <taxon>Rhabditoidea</taxon>
        <taxon>Rhabditidae</taxon>
        <taxon>Mesorhabditinae</taxon>
        <taxon>Mesorhabditis</taxon>
    </lineage>
</organism>
<name>A0AAF3EX08_9BILA</name>
<evidence type="ECO:0000259" key="1">
    <source>
        <dbReference type="Pfam" id="PF22600"/>
    </source>
</evidence>
<reference evidence="3 4" key="1">
    <citation type="submission" date="2024-02" db="UniProtKB">
        <authorList>
            <consortium name="WormBaseParasite"/>
        </authorList>
    </citation>
    <scope>IDENTIFICATION</scope>
</reference>
<dbReference type="Gene3D" id="3.30.460.10">
    <property type="entry name" value="Beta Polymerase, domain 2"/>
    <property type="match status" value="1"/>
</dbReference>
<dbReference type="InterPro" id="IPR054708">
    <property type="entry name" value="MTPAP-like_central"/>
</dbReference>